<sequence>MKKSAVITIAAMGMATGMMVPVSAVANSNVVINEIAWMGTTTSTADEWIELANFGSESVDLSGWTIEAADGTPTILLSGTISARGYFLLERTDDETIPTITADQIYTGALSNSGEVLLLKDADNNTVQTIDAFSGWPAGDNTTKQTMERTASDNWQTSMSAGGTPKAPNSSVQQEEPPQEQTPPPPQEQEPPIPDPSSPDPAPTTDPEPPPDYDTTQVFLSELLPDPDGRDVENEFIEIVNTGTAQVDVSGWRLDDQDGNTTGPWTIPEGTSLVSGEYRAFYYSQTKLTLNNTDGDTVRLIDPSGQQHDAIRYNESAEGLALARFGDTWEWTSKPTPNAANQKKATGNQQTASGGETASAQTPPAQAPTIPAQNTGTISKSASPKTSQTTAPSLPSDAKPSTTDDNESEALALQAAASNPSSPLGANLPLIGAVALALLAGAGVVFYRIKL</sequence>
<evidence type="ECO:0000256" key="1">
    <source>
        <dbReference type="SAM" id="MobiDB-lite"/>
    </source>
</evidence>
<dbReference type="Pfam" id="PF00932">
    <property type="entry name" value="LTD"/>
    <property type="match status" value="2"/>
</dbReference>
<feature type="chain" id="PRO_5009583900" description="LTD domain-containing protein" evidence="3">
    <location>
        <begin position="27"/>
        <end position="451"/>
    </location>
</feature>
<dbReference type="InterPro" id="IPR036415">
    <property type="entry name" value="Lamin_tail_dom_sf"/>
</dbReference>
<accession>A0A1G2PK80</accession>
<evidence type="ECO:0000256" key="3">
    <source>
        <dbReference type="SAM" id="SignalP"/>
    </source>
</evidence>
<keyword evidence="2" id="KW-0472">Membrane</keyword>
<feature type="compositionally biased region" description="Low complexity" evidence="1">
    <location>
        <begin position="357"/>
        <end position="375"/>
    </location>
</feature>
<dbReference type="SUPFAM" id="SSF74853">
    <property type="entry name" value="Lamin A/C globular tail domain"/>
    <property type="match status" value="2"/>
</dbReference>
<proteinExistence type="predicted"/>
<feature type="region of interest" description="Disordered" evidence="1">
    <location>
        <begin position="331"/>
        <end position="419"/>
    </location>
</feature>
<evidence type="ECO:0000259" key="4">
    <source>
        <dbReference type="PROSITE" id="PS51841"/>
    </source>
</evidence>
<dbReference type="InterPro" id="IPR001322">
    <property type="entry name" value="Lamin_tail_dom"/>
</dbReference>
<dbReference type="PROSITE" id="PS51841">
    <property type="entry name" value="LTD"/>
    <property type="match status" value="2"/>
</dbReference>
<keyword evidence="3" id="KW-0732">Signal</keyword>
<evidence type="ECO:0000256" key="2">
    <source>
        <dbReference type="SAM" id="Phobius"/>
    </source>
</evidence>
<dbReference type="STRING" id="1802362.A2806_01230"/>
<organism evidence="5 6">
    <name type="scientific">Candidatus Terrybacteria bacterium RIFCSPHIGHO2_01_FULL_48_17</name>
    <dbReference type="NCBI Taxonomy" id="1802362"/>
    <lineage>
        <taxon>Bacteria</taxon>
        <taxon>Candidatus Terryibacteriota</taxon>
    </lineage>
</organism>
<name>A0A1G2PK80_9BACT</name>
<evidence type="ECO:0000313" key="6">
    <source>
        <dbReference type="Proteomes" id="UP000177629"/>
    </source>
</evidence>
<feature type="compositionally biased region" description="Polar residues" evidence="1">
    <location>
        <begin position="331"/>
        <end position="356"/>
    </location>
</feature>
<protein>
    <recommendedName>
        <fullName evidence="4">LTD domain-containing protein</fullName>
    </recommendedName>
</protein>
<feature type="compositionally biased region" description="Polar residues" evidence="1">
    <location>
        <begin position="152"/>
        <end position="172"/>
    </location>
</feature>
<comment type="caution">
    <text evidence="5">The sequence shown here is derived from an EMBL/GenBank/DDBJ whole genome shotgun (WGS) entry which is preliminary data.</text>
</comment>
<feature type="signal peptide" evidence="3">
    <location>
        <begin position="1"/>
        <end position="26"/>
    </location>
</feature>
<evidence type="ECO:0000313" key="5">
    <source>
        <dbReference type="EMBL" id="OHA48730.1"/>
    </source>
</evidence>
<gene>
    <name evidence="5" type="ORF">A2806_01230</name>
</gene>
<dbReference type="AlphaFoldDB" id="A0A1G2PK80"/>
<reference evidence="5 6" key="1">
    <citation type="journal article" date="2016" name="Nat. Commun.">
        <title>Thousands of microbial genomes shed light on interconnected biogeochemical processes in an aquifer system.</title>
        <authorList>
            <person name="Anantharaman K."/>
            <person name="Brown C.T."/>
            <person name="Hug L.A."/>
            <person name="Sharon I."/>
            <person name="Castelle C.J."/>
            <person name="Probst A.J."/>
            <person name="Thomas B.C."/>
            <person name="Singh A."/>
            <person name="Wilkins M.J."/>
            <person name="Karaoz U."/>
            <person name="Brodie E.L."/>
            <person name="Williams K.H."/>
            <person name="Hubbard S.S."/>
            <person name="Banfield J.F."/>
        </authorList>
    </citation>
    <scope>NUCLEOTIDE SEQUENCE [LARGE SCALE GENOMIC DNA]</scope>
</reference>
<dbReference type="Gene3D" id="2.60.40.1260">
    <property type="entry name" value="Lamin Tail domain"/>
    <property type="match status" value="2"/>
</dbReference>
<feature type="compositionally biased region" description="Low complexity" evidence="1">
    <location>
        <begin position="409"/>
        <end position="419"/>
    </location>
</feature>
<dbReference type="Proteomes" id="UP000177629">
    <property type="component" value="Unassembled WGS sequence"/>
</dbReference>
<feature type="transmembrane region" description="Helical" evidence="2">
    <location>
        <begin position="428"/>
        <end position="447"/>
    </location>
</feature>
<feature type="domain" description="LTD" evidence="4">
    <location>
        <begin position="201"/>
        <end position="315"/>
    </location>
</feature>
<dbReference type="EMBL" id="MHSS01000004">
    <property type="protein sequence ID" value="OHA48730.1"/>
    <property type="molecule type" value="Genomic_DNA"/>
</dbReference>
<feature type="region of interest" description="Disordered" evidence="1">
    <location>
        <begin position="132"/>
        <end position="216"/>
    </location>
</feature>
<feature type="domain" description="LTD" evidence="4">
    <location>
        <begin position="21"/>
        <end position="138"/>
    </location>
</feature>
<feature type="compositionally biased region" description="Pro residues" evidence="1">
    <location>
        <begin position="180"/>
        <end position="212"/>
    </location>
</feature>
<keyword evidence="2" id="KW-1133">Transmembrane helix</keyword>
<keyword evidence="2" id="KW-0812">Transmembrane</keyword>
<feature type="compositionally biased region" description="Polar residues" evidence="1">
    <location>
        <begin position="376"/>
        <end position="403"/>
    </location>
</feature>